<evidence type="ECO:0000313" key="6">
    <source>
        <dbReference type="Proteomes" id="UP000275232"/>
    </source>
</evidence>
<evidence type="ECO:0008006" key="7">
    <source>
        <dbReference type="Google" id="ProtNLM"/>
    </source>
</evidence>
<accession>A0A3N5CRQ9</accession>
<comment type="caution">
    <text evidence="5">The sequence shown here is derived from an EMBL/GenBank/DDBJ whole genome shotgun (WGS) entry which is preliminary data.</text>
</comment>
<dbReference type="Pfam" id="PF04151">
    <property type="entry name" value="PPC"/>
    <property type="match status" value="2"/>
</dbReference>
<dbReference type="SUPFAM" id="SSF52129">
    <property type="entry name" value="Caspase-like"/>
    <property type="match status" value="1"/>
</dbReference>
<evidence type="ECO:0000259" key="4">
    <source>
        <dbReference type="Pfam" id="PF04151"/>
    </source>
</evidence>
<evidence type="ECO:0000313" key="5">
    <source>
        <dbReference type="EMBL" id="RPF71036.1"/>
    </source>
</evidence>
<dbReference type="PROSITE" id="PS00018">
    <property type="entry name" value="EF_HAND_1"/>
    <property type="match status" value="1"/>
</dbReference>
<feature type="signal peptide" evidence="2">
    <location>
        <begin position="1"/>
        <end position="24"/>
    </location>
</feature>
<dbReference type="RefSeq" id="WP_123879096.1">
    <property type="nucleotide sequence ID" value="NZ_RPFZ01000001.1"/>
</dbReference>
<dbReference type="EMBL" id="RPFZ01000001">
    <property type="protein sequence ID" value="RPF71036.1"/>
    <property type="molecule type" value="Genomic_DNA"/>
</dbReference>
<dbReference type="InterPro" id="IPR011600">
    <property type="entry name" value="Pept_C14_caspase"/>
</dbReference>
<gene>
    <name evidence="5" type="ORF">EG799_04970</name>
</gene>
<dbReference type="GO" id="GO:0006508">
    <property type="term" value="P:proteolysis"/>
    <property type="evidence" value="ECO:0007669"/>
    <property type="project" value="InterPro"/>
</dbReference>
<feature type="domain" description="Peptidase C14 caspase" evidence="3">
    <location>
        <begin position="615"/>
        <end position="748"/>
    </location>
</feature>
<feature type="region of interest" description="Disordered" evidence="1">
    <location>
        <begin position="421"/>
        <end position="445"/>
    </location>
</feature>
<dbReference type="InterPro" id="IPR029030">
    <property type="entry name" value="Caspase-like_dom_sf"/>
</dbReference>
<dbReference type="Gene3D" id="3.40.50.1460">
    <property type="match status" value="1"/>
</dbReference>
<reference evidence="5 6" key="1">
    <citation type="submission" date="2018-11" db="EMBL/GenBank/DDBJ databases">
        <title>Erythrobacter spongiae sp. nov., isolated from a marine sponge.</title>
        <authorList>
            <person name="Zhuang L."/>
            <person name="Luo L."/>
        </authorList>
    </citation>
    <scope>NUCLEOTIDE SEQUENCE [LARGE SCALE GENOMIC DNA]</scope>
    <source>
        <strain evidence="5 6">HN-E23</strain>
    </source>
</reference>
<dbReference type="AlphaFoldDB" id="A0A3N5CRQ9"/>
<keyword evidence="2" id="KW-0732">Signal</keyword>
<dbReference type="GO" id="GO:0004197">
    <property type="term" value="F:cysteine-type endopeptidase activity"/>
    <property type="evidence" value="ECO:0007669"/>
    <property type="project" value="InterPro"/>
</dbReference>
<sequence>MRTLLLRSTCLAALACFASAPAIAQSELTEAGELAAGDEQLETGEYSDTYTIEGAEGQLLEVEAMSDDFDAFLMVRGPGGAQFDNDDARDGTTNAAIMQRLPASGTYAITVTSFENGETGRYLLRAATSEAADASGISTQQAGTLENGDEQLNSGEFADAYTFDGRRGTAVHLTALSDDFDTYLMLSGPDGAVAQNDDPEAGGSDAVIDAVLPADGMYSVTVTSFEPGENGAYVLEAEGVASLVAKVGPAATIRAGGAGDTLTLGTPVAGMLEESDPVLEEGEHFDVWTVSADPGTRIAVRMQSGAFDSFLLAMDEDGVLGSNDDATDDSTDSALDVVVPASGRFTVAATSYAGDETGRYTLSADTVEGGGAVDVSQAEPLVLGQSVDGVLSAPQTYAFTIDDERDVEFLLTSDAFDPVLRIDGPGGFSQENDDDDRGGSRNSRIRTTLTAPGTYRLTVSSYRPAETGSFRLAAREGGSGDAASAAAVGTLALGQSVTGTLAAGDATFDDGSYGDVYTFEGHRGERVAFTMQSEDLDTYLVLTLPGGEREVNDDRIGEGDSTDSQLAVTLPEDGTYRITASSYGSGEAGDYTLSMAEPDPHTRTITPTGPAARIYALSVGVADYERASPLTMTDEDAQKLTELLRREGRLAPESVTLVNADATRENFVAAFDAIASAIKPDDLFLLFFSGHGDKIEGVTTEMDGSSETIELFDTPLHDYELREMFADVDARVLLVLDSCFSGGFDDVIDARVDRMGIFSSDSDVLSLVAAKFKAGGYVSPLLREALSGDADANADNAISAGELSEYMRRGFYRVALDSPLETEGRDFLGQRAMSYQHLVVDRGGDGMPYSQVLLQLGEPETAGVQMESVAVAAN</sequence>
<evidence type="ECO:0000259" key="3">
    <source>
        <dbReference type="Pfam" id="PF00656"/>
    </source>
</evidence>
<organism evidence="5 6">
    <name type="scientific">Aurantiacibacter spongiae</name>
    <dbReference type="NCBI Taxonomy" id="2488860"/>
    <lineage>
        <taxon>Bacteria</taxon>
        <taxon>Pseudomonadati</taxon>
        <taxon>Pseudomonadota</taxon>
        <taxon>Alphaproteobacteria</taxon>
        <taxon>Sphingomonadales</taxon>
        <taxon>Erythrobacteraceae</taxon>
        <taxon>Aurantiacibacter</taxon>
    </lineage>
</organism>
<protein>
    <recommendedName>
        <fullName evidence="7">Peptidase C-terminal archaeal/bacterial domain-containing protein</fullName>
    </recommendedName>
</protein>
<dbReference type="Gene3D" id="2.60.120.380">
    <property type="match status" value="5"/>
</dbReference>
<feature type="chain" id="PRO_5018017795" description="Peptidase C-terminal archaeal/bacterial domain-containing protein" evidence="2">
    <location>
        <begin position="25"/>
        <end position="874"/>
    </location>
</feature>
<name>A0A3N5CRQ9_9SPHN</name>
<proteinExistence type="predicted"/>
<dbReference type="Pfam" id="PF00656">
    <property type="entry name" value="Peptidase_C14"/>
    <property type="match status" value="1"/>
</dbReference>
<keyword evidence="6" id="KW-1185">Reference proteome</keyword>
<dbReference type="OrthoDB" id="174027at2"/>
<dbReference type="Proteomes" id="UP000275232">
    <property type="component" value="Unassembled WGS sequence"/>
</dbReference>
<feature type="domain" description="Peptidase C-terminal archaeal/bacterial" evidence="4">
    <location>
        <begin position="159"/>
        <end position="224"/>
    </location>
</feature>
<evidence type="ECO:0000256" key="1">
    <source>
        <dbReference type="SAM" id="MobiDB-lite"/>
    </source>
</evidence>
<dbReference type="InterPro" id="IPR007280">
    <property type="entry name" value="Peptidase_C_arc/bac"/>
</dbReference>
<feature type="domain" description="Peptidase C-terminal archaeal/bacterial" evidence="4">
    <location>
        <begin position="46"/>
        <end position="113"/>
    </location>
</feature>
<dbReference type="InterPro" id="IPR018247">
    <property type="entry name" value="EF_Hand_1_Ca_BS"/>
</dbReference>
<evidence type="ECO:0000256" key="2">
    <source>
        <dbReference type="SAM" id="SignalP"/>
    </source>
</evidence>